<evidence type="ECO:0008006" key="3">
    <source>
        <dbReference type="Google" id="ProtNLM"/>
    </source>
</evidence>
<organism evidence="1 2">
    <name type="scientific">Larkinella insperata</name>
    <dbReference type="NCBI Taxonomy" id="332158"/>
    <lineage>
        <taxon>Bacteria</taxon>
        <taxon>Pseudomonadati</taxon>
        <taxon>Bacteroidota</taxon>
        <taxon>Cytophagia</taxon>
        <taxon>Cytophagales</taxon>
        <taxon>Spirosomataceae</taxon>
        <taxon>Larkinella</taxon>
    </lineage>
</organism>
<dbReference type="RefSeq" id="WP_265990866.1">
    <property type="nucleotide sequence ID" value="NZ_CP110973.1"/>
</dbReference>
<accession>A0ABW3Q635</accession>
<gene>
    <name evidence="1" type="ORF">ACFQ4C_18040</name>
</gene>
<comment type="caution">
    <text evidence="1">The sequence shown here is derived from an EMBL/GenBank/DDBJ whole genome shotgun (WGS) entry which is preliminary data.</text>
</comment>
<dbReference type="EMBL" id="JBHTLP010000011">
    <property type="protein sequence ID" value="MFD1143033.1"/>
    <property type="molecule type" value="Genomic_DNA"/>
</dbReference>
<keyword evidence="2" id="KW-1185">Reference proteome</keyword>
<evidence type="ECO:0000313" key="1">
    <source>
        <dbReference type="EMBL" id="MFD1143033.1"/>
    </source>
</evidence>
<evidence type="ECO:0000313" key="2">
    <source>
        <dbReference type="Proteomes" id="UP001597116"/>
    </source>
</evidence>
<proteinExistence type="predicted"/>
<sequence length="111" mass="12661">MRNQPLRMLSWKECLAILEATDARGVPKPFSIFFCTADQQKQTGGQIIHYEKAVWHVKNGRINKGQSAIKATVKPRQGASKWTRNIRAVDSDQIRRLNIHLILEINGQPVK</sequence>
<protein>
    <recommendedName>
        <fullName evidence="3">NUMOD4 domain-containing protein</fullName>
    </recommendedName>
</protein>
<name>A0ABW3Q635_9BACT</name>
<reference evidence="2" key="1">
    <citation type="journal article" date="2019" name="Int. J. Syst. Evol. Microbiol.">
        <title>The Global Catalogue of Microorganisms (GCM) 10K type strain sequencing project: providing services to taxonomists for standard genome sequencing and annotation.</title>
        <authorList>
            <consortium name="The Broad Institute Genomics Platform"/>
            <consortium name="The Broad Institute Genome Sequencing Center for Infectious Disease"/>
            <person name="Wu L."/>
            <person name="Ma J."/>
        </authorList>
    </citation>
    <scope>NUCLEOTIDE SEQUENCE [LARGE SCALE GENOMIC DNA]</scope>
    <source>
        <strain evidence="2">CCUG 55608</strain>
    </source>
</reference>
<dbReference type="Proteomes" id="UP001597116">
    <property type="component" value="Unassembled WGS sequence"/>
</dbReference>